<dbReference type="AlphaFoldDB" id="A0A1A5YI06"/>
<accession>A0A1A5YI06</accession>
<gene>
    <name evidence="1" type="ORF">A7K91_20135</name>
</gene>
<name>A0A1A5YI06_9BACL</name>
<dbReference type="InterPro" id="IPR016024">
    <property type="entry name" value="ARM-type_fold"/>
</dbReference>
<reference evidence="1 2" key="1">
    <citation type="submission" date="2016-05" db="EMBL/GenBank/DDBJ databases">
        <title>Paenibacillus oryzae. sp. nov., isolated from the rice root.</title>
        <authorList>
            <person name="Zhang J."/>
            <person name="Zhang X."/>
        </authorList>
    </citation>
    <scope>NUCLEOTIDE SEQUENCE [LARGE SCALE GENOMIC DNA]</scope>
    <source>
        <strain evidence="1 2">1DrF-4</strain>
    </source>
</reference>
<dbReference type="Gene3D" id="1.25.40.290">
    <property type="entry name" value="ARM repeat domains"/>
    <property type="match status" value="1"/>
</dbReference>
<dbReference type="STRING" id="1844972.A7K91_20135"/>
<evidence type="ECO:0000313" key="1">
    <source>
        <dbReference type="EMBL" id="OBR65301.1"/>
    </source>
</evidence>
<organism evidence="1 2">
    <name type="scientific">Paenibacillus oryzae</name>
    <dbReference type="NCBI Taxonomy" id="1844972"/>
    <lineage>
        <taxon>Bacteria</taxon>
        <taxon>Bacillati</taxon>
        <taxon>Bacillota</taxon>
        <taxon>Bacilli</taxon>
        <taxon>Bacillales</taxon>
        <taxon>Paenibacillaceae</taxon>
        <taxon>Paenibacillus</taxon>
    </lineage>
</organism>
<evidence type="ECO:0000313" key="2">
    <source>
        <dbReference type="Proteomes" id="UP000092024"/>
    </source>
</evidence>
<dbReference type="Pfam" id="PF08713">
    <property type="entry name" value="DNA_alkylation"/>
    <property type="match status" value="1"/>
</dbReference>
<protein>
    <submittedName>
        <fullName evidence="1">DNA alkylation repair protein</fullName>
    </submittedName>
</protein>
<dbReference type="InterPro" id="IPR014825">
    <property type="entry name" value="DNA_alkylation"/>
</dbReference>
<sequence>MPLLEAFANRKGPLRASEVQPEVLHFLNSGQLETVNLTEWLAVDHYRLLTAILVETDGQRHVDTLLPGMERIKGLAVTKAIPTVAEGWLALFQTISQQERNAIFHRLSAHRSDSVRCWAAYIVGLEPSGLEQKLEGIRHFAADHHFGVREIAWMAVRDAISRELKQAISLLEKWVWDEDANIRRFAVEATRPRGVWARHIAELKEHPEQALPLLEPLKSDHSKYVQDSVANWLNDAAKSQPDWVSEICRKWLEGCDDRSTKRIAARAQRSLKNG</sequence>
<dbReference type="SUPFAM" id="SSF48371">
    <property type="entry name" value="ARM repeat"/>
    <property type="match status" value="1"/>
</dbReference>
<dbReference type="Proteomes" id="UP000092024">
    <property type="component" value="Unassembled WGS sequence"/>
</dbReference>
<comment type="caution">
    <text evidence="1">The sequence shown here is derived from an EMBL/GenBank/DDBJ whole genome shotgun (WGS) entry which is preliminary data.</text>
</comment>
<dbReference type="EMBL" id="LYPA01000059">
    <property type="protein sequence ID" value="OBR65301.1"/>
    <property type="molecule type" value="Genomic_DNA"/>
</dbReference>
<keyword evidence="2" id="KW-1185">Reference proteome</keyword>
<proteinExistence type="predicted"/>